<organism evidence="7 8">
    <name type="scientific">Candidatus Planktophila limnetica</name>
    <dbReference type="NCBI Taxonomy" id="573600"/>
    <lineage>
        <taxon>Bacteria</taxon>
        <taxon>Bacillati</taxon>
        <taxon>Actinomycetota</taxon>
        <taxon>Actinomycetes</taxon>
        <taxon>Candidatus Nanopelagicales</taxon>
        <taxon>Candidatus Nanopelagicaceae</taxon>
        <taxon>Candidatus Planktophila</taxon>
    </lineage>
</organism>
<evidence type="ECO:0000256" key="3">
    <source>
        <dbReference type="ARBA" id="ARBA00022692"/>
    </source>
</evidence>
<dbReference type="EMBL" id="CP016782">
    <property type="protein sequence ID" value="ASY27790.1"/>
    <property type="molecule type" value="Genomic_DNA"/>
</dbReference>
<dbReference type="AlphaFoldDB" id="A0A249LFA0"/>
<reference evidence="7 8" key="1">
    <citation type="submission" date="2016-07" db="EMBL/GenBank/DDBJ databases">
        <title>High microdiversification within the ubiquitous acI lineage of Actinobacteria.</title>
        <authorList>
            <person name="Neuenschwander S.M."/>
            <person name="Salcher M."/>
            <person name="Ghai R."/>
            <person name="Pernthaler J."/>
        </authorList>
    </citation>
    <scope>NUCLEOTIDE SEQUENCE [LARGE SCALE GENOMIC DNA]</scope>
    <source>
        <strain evidence="7">MMS-VB-114</strain>
    </source>
</reference>
<keyword evidence="8" id="KW-1185">Reference proteome</keyword>
<name>A0A249LFA0_9ACTN</name>
<dbReference type="GO" id="GO:0005886">
    <property type="term" value="C:plasma membrane"/>
    <property type="evidence" value="ECO:0007669"/>
    <property type="project" value="UniProtKB-SubCell"/>
</dbReference>
<dbReference type="OrthoDB" id="9814461at2"/>
<dbReference type="PANTHER" id="PTHR30482:SF10">
    <property type="entry name" value="HIGH-AFFINITY BRANCHED-CHAIN AMINO ACID TRANSPORT PROTEIN BRAE"/>
    <property type="match status" value="1"/>
</dbReference>
<evidence type="ECO:0000313" key="8">
    <source>
        <dbReference type="Proteomes" id="UP000217221"/>
    </source>
</evidence>
<feature type="transmembrane region" description="Helical" evidence="6">
    <location>
        <begin position="27"/>
        <end position="47"/>
    </location>
</feature>
<evidence type="ECO:0000256" key="6">
    <source>
        <dbReference type="SAM" id="Phobius"/>
    </source>
</evidence>
<dbReference type="InterPro" id="IPR043428">
    <property type="entry name" value="LivM-like"/>
</dbReference>
<feature type="transmembrane region" description="Helical" evidence="6">
    <location>
        <begin position="139"/>
        <end position="157"/>
    </location>
</feature>
<comment type="subcellular location">
    <subcellularLocation>
        <location evidence="1">Cell membrane</location>
        <topology evidence="1">Multi-pass membrane protein</topology>
    </subcellularLocation>
</comment>
<dbReference type="KEGG" id="plim:PHILAsVB114_03925"/>
<evidence type="ECO:0000256" key="2">
    <source>
        <dbReference type="ARBA" id="ARBA00022475"/>
    </source>
</evidence>
<feature type="transmembrane region" description="Helical" evidence="6">
    <location>
        <begin position="187"/>
        <end position="203"/>
    </location>
</feature>
<accession>A0A249LFA0</accession>
<keyword evidence="4 6" id="KW-1133">Transmembrane helix</keyword>
<dbReference type="Proteomes" id="UP000217221">
    <property type="component" value="Chromosome"/>
</dbReference>
<dbReference type="PANTHER" id="PTHR30482">
    <property type="entry name" value="HIGH-AFFINITY BRANCHED-CHAIN AMINO ACID TRANSPORT SYSTEM PERMEASE"/>
    <property type="match status" value="1"/>
</dbReference>
<gene>
    <name evidence="7" type="ORF">PHILAsVB114_03925</name>
</gene>
<dbReference type="Pfam" id="PF02653">
    <property type="entry name" value="BPD_transp_2"/>
    <property type="match status" value="1"/>
</dbReference>
<dbReference type="InterPro" id="IPR001851">
    <property type="entry name" value="ABC_transp_permease"/>
</dbReference>
<keyword evidence="5 6" id="KW-0472">Membrane</keyword>
<evidence type="ECO:0000256" key="4">
    <source>
        <dbReference type="ARBA" id="ARBA00022989"/>
    </source>
</evidence>
<keyword evidence="3 6" id="KW-0812">Transmembrane</keyword>
<keyword evidence="2" id="KW-1003">Cell membrane</keyword>
<protein>
    <submittedName>
        <fullName evidence="7">Branched-chain amino acid transport system permease protein</fullName>
    </submittedName>
</protein>
<dbReference type="RefSeq" id="WP_095698088.1">
    <property type="nucleotide sequence ID" value="NZ_CP016782.1"/>
</dbReference>
<feature type="transmembrane region" description="Helical" evidence="6">
    <location>
        <begin position="85"/>
        <end position="103"/>
    </location>
</feature>
<proteinExistence type="predicted"/>
<evidence type="ECO:0000256" key="5">
    <source>
        <dbReference type="ARBA" id="ARBA00023136"/>
    </source>
</evidence>
<dbReference type="CDD" id="cd06581">
    <property type="entry name" value="TM_PBP1_LivM_like"/>
    <property type="match status" value="1"/>
</dbReference>
<dbReference type="GO" id="GO:0015658">
    <property type="term" value="F:branched-chain amino acid transmembrane transporter activity"/>
    <property type="evidence" value="ECO:0007669"/>
    <property type="project" value="InterPro"/>
</dbReference>
<evidence type="ECO:0000256" key="1">
    <source>
        <dbReference type="ARBA" id="ARBA00004651"/>
    </source>
</evidence>
<feature type="transmembrane region" description="Helical" evidence="6">
    <location>
        <begin position="272"/>
        <end position="298"/>
    </location>
</feature>
<evidence type="ECO:0000313" key="7">
    <source>
        <dbReference type="EMBL" id="ASY27790.1"/>
    </source>
</evidence>
<sequence length="354" mass="39060">MADKKFRYNLRDHAAEYWERSPKWRRVSLSISFIAFFYALPFLNNPLIDTPGSDFQSVLFYPVGMYVLMAIGLNIVVGKSGLLDLGYVAFFAIGAYTMAILGTHTSLNFWEILPIGIALSMASGVLLGTPTLRLRGDYLAIVTLGFGEIVRIVAVNIEAIGGPRGIAGIPTPPDVFKAKFTILDPKPYYWVLLTFTLLVIWMVRRIAARRPGRAWDAIRQDDDVAQLMGVNTLKYKVWAFVLGAAVAGAGGVLYASQILSIVPDQFNLNVSILILACVVFGGIGNLWGVILGAALLAFTPERIRFLSQPRILVFGIALVVMMNLRPDGILPKKKREHFDPNWHTVEESGEGSIK</sequence>
<feature type="transmembrane region" description="Helical" evidence="6">
    <location>
        <begin position="237"/>
        <end position="260"/>
    </location>
</feature>
<feature type="transmembrane region" description="Helical" evidence="6">
    <location>
        <begin position="59"/>
        <end position="78"/>
    </location>
</feature>
<feature type="transmembrane region" description="Helical" evidence="6">
    <location>
        <begin position="109"/>
        <end position="127"/>
    </location>
</feature>